<evidence type="ECO:0000256" key="1">
    <source>
        <dbReference type="SAM" id="Phobius"/>
    </source>
</evidence>
<accession>A0ABQ4K064</accession>
<name>A0ABQ4K064_9BACI</name>
<proteinExistence type="predicted"/>
<keyword evidence="1" id="KW-1133">Transmembrane helix</keyword>
<feature type="transmembrane region" description="Helical" evidence="1">
    <location>
        <begin position="46"/>
        <end position="66"/>
    </location>
</feature>
<dbReference type="InterPro" id="IPR021450">
    <property type="entry name" value="DUF3100"/>
</dbReference>
<reference evidence="2 3" key="1">
    <citation type="submission" date="2021-03" db="EMBL/GenBank/DDBJ databases">
        <title>Antimicrobial resistance genes in bacteria isolated from Japanese honey, and their potential for conferring macrolide and lincosamide resistance in the American foulbrood pathogen Paenibacillus larvae.</title>
        <authorList>
            <person name="Okamoto M."/>
            <person name="Kumagai M."/>
            <person name="Kanamori H."/>
            <person name="Takamatsu D."/>
        </authorList>
    </citation>
    <scope>NUCLEOTIDE SEQUENCE [LARGE SCALE GENOMIC DNA]</scope>
    <source>
        <strain evidence="2 3">J1TS3</strain>
    </source>
</reference>
<evidence type="ECO:0000313" key="2">
    <source>
        <dbReference type="EMBL" id="GIN19154.1"/>
    </source>
</evidence>
<feature type="transmembrane region" description="Helical" evidence="1">
    <location>
        <begin position="170"/>
        <end position="192"/>
    </location>
</feature>
<sequence>MENVSQPNKIWQAVKRDYRLYLAAFFIVVIAELIGTKKIQLGSGLIVIYPMLFAIVIGIVLGRDVLGFFKEKESKKASSLVLVAITPFMAKIGVLAGSNLPQLVDVGPALAFQELGHVGTIFLALPIALMLGIKKEAIGATSSTNRDKDYGLICHLYGADSPEARGSLSIYIIGFLIGTVYIGFLASSVAALNIFNPLALGMACGIGSGVMMAACSGTLATIYSQHSDQIIMLAGASDMLAAITGIYFTLFISLPLTKKIYYWLEPRISPKHTRAAVQRNITSEKGKDTKVGG</sequence>
<feature type="transmembrane region" description="Helical" evidence="1">
    <location>
        <begin position="78"/>
        <end position="95"/>
    </location>
</feature>
<dbReference type="RefSeq" id="WP_212961962.1">
    <property type="nucleotide sequence ID" value="NZ_BOQT01000001.1"/>
</dbReference>
<evidence type="ECO:0000313" key="3">
    <source>
        <dbReference type="Proteomes" id="UP000680279"/>
    </source>
</evidence>
<comment type="caution">
    <text evidence="2">The sequence shown here is derived from an EMBL/GenBank/DDBJ whole genome shotgun (WGS) entry which is preliminary data.</text>
</comment>
<dbReference type="EMBL" id="BOQT01000001">
    <property type="protein sequence ID" value="GIN19154.1"/>
    <property type="molecule type" value="Genomic_DNA"/>
</dbReference>
<feature type="transmembrane region" description="Helical" evidence="1">
    <location>
        <begin position="115"/>
        <end position="133"/>
    </location>
</feature>
<feature type="transmembrane region" description="Helical" evidence="1">
    <location>
        <begin position="20"/>
        <end position="40"/>
    </location>
</feature>
<feature type="transmembrane region" description="Helical" evidence="1">
    <location>
        <begin position="230"/>
        <end position="254"/>
    </location>
</feature>
<keyword evidence="3" id="KW-1185">Reference proteome</keyword>
<protein>
    <recommendedName>
        <fullName evidence="4">DUF3100 domain-containing protein</fullName>
    </recommendedName>
</protein>
<dbReference type="Pfam" id="PF11299">
    <property type="entry name" value="DUF3100"/>
    <property type="match status" value="1"/>
</dbReference>
<organism evidence="2 3">
    <name type="scientific">Siminovitchia fordii</name>
    <dbReference type="NCBI Taxonomy" id="254759"/>
    <lineage>
        <taxon>Bacteria</taxon>
        <taxon>Bacillati</taxon>
        <taxon>Bacillota</taxon>
        <taxon>Bacilli</taxon>
        <taxon>Bacillales</taxon>
        <taxon>Bacillaceae</taxon>
        <taxon>Siminovitchia</taxon>
    </lineage>
</organism>
<dbReference type="Proteomes" id="UP000680279">
    <property type="component" value="Unassembled WGS sequence"/>
</dbReference>
<keyword evidence="1" id="KW-0812">Transmembrane</keyword>
<feature type="transmembrane region" description="Helical" evidence="1">
    <location>
        <begin position="198"/>
        <end position="223"/>
    </location>
</feature>
<gene>
    <name evidence="2" type="ORF">J1TS3_02880</name>
</gene>
<evidence type="ECO:0008006" key="4">
    <source>
        <dbReference type="Google" id="ProtNLM"/>
    </source>
</evidence>
<keyword evidence="1" id="KW-0472">Membrane</keyword>